<gene>
    <name evidence="3" type="ORF">GCM10010446_62000</name>
</gene>
<evidence type="ECO:0000313" key="4">
    <source>
        <dbReference type="Proteomes" id="UP001500403"/>
    </source>
</evidence>
<reference evidence="4" key="1">
    <citation type="journal article" date="2019" name="Int. J. Syst. Evol. Microbiol.">
        <title>The Global Catalogue of Microorganisms (GCM) 10K type strain sequencing project: providing services to taxonomists for standard genome sequencing and annotation.</title>
        <authorList>
            <consortium name="The Broad Institute Genomics Platform"/>
            <consortium name="The Broad Institute Genome Sequencing Center for Infectious Disease"/>
            <person name="Wu L."/>
            <person name="Ma J."/>
        </authorList>
    </citation>
    <scope>NUCLEOTIDE SEQUENCE [LARGE SCALE GENOMIC DNA]</scope>
    <source>
        <strain evidence="4">JCM 9088</strain>
    </source>
</reference>
<evidence type="ECO:0000256" key="1">
    <source>
        <dbReference type="SAM" id="MobiDB-lite"/>
    </source>
</evidence>
<dbReference type="EMBL" id="BAAAUD010000061">
    <property type="protein sequence ID" value="GAA2967815.1"/>
    <property type="molecule type" value="Genomic_DNA"/>
</dbReference>
<comment type="caution">
    <text evidence="3">The sequence shown here is derived from an EMBL/GenBank/DDBJ whole genome shotgun (WGS) entry which is preliminary data.</text>
</comment>
<protein>
    <recommendedName>
        <fullName evidence="5">Lipoprotein</fullName>
    </recommendedName>
</protein>
<evidence type="ECO:0000256" key="2">
    <source>
        <dbReference type="SAM" id="SignalP"/>
    </source>
</evidence>
<keyword evidence="2" id="KW-0732">Signal</keyword>
<feature type="signal peptide" evidence="2">
    <location>
        <begin position="1"/>
        <end position="28"/>
    </location>
</feature>
<feature type="region of interest" description="Disordered" evidence="1">
    <location>
        <begin position="33"/>
        <end position="58"/>
    </location>
</feature>
<dbReference type="RefSeq" id="WP_344499764.1">
    <property type="nucleotide sequence ID" value="NZ_BAAAUD010000061.1"/>
</dbReference>
<evidence type="ECO:0008006" key="5">
    <source>
        <dbReference type="Google" id="ProtNLM"/>
    </source>
</evidence>
<dbReference type="PROSITE" id="PS51257">
    <property type="entry name" value="PROKAR_LIPOPROTEIN"/>
    <property type="match status" value="1"/>
</dbReference>
<organism evidence="3 4">
    <name type="scientific">Streptomyces enissocaesilis</name>
    <dbReference type="NCBI Taxonomy" id="332589"/>
    <lineage>
        <taxon>Bacteria</taxon>
        <taxon>Bacillati</taxon>
        <taxon>Actinomycetota</taxon>
        <taxon>Actinomycetes</taxon>
        <taxon>Kitasatosporales</taxon>
        <taxon>Streptomycetaceae</taxon>
        <taxon>Streptomyces</taxon>
        <taxon>Streptomyces rochei group</taxon>
    </lineage>
</organism>
<accession>A0ABP6K6X2</accession>
<proteinExistence type="predicted"/>
<dbReference type="Proteomes" id="UP001500403">
    <property type="component" value="Unassembled WGS sequence"/>
</dbReference>
<keyword evidence="4" id="KW-1185">Reference proteome</keyword>
<sequence length="261" mass="26881">MFGAGKQGRLRRGAALAMGGALFAGAVACGGGDGGGGGQDDKKPGDQAGATASASGPEVLTEAQLTAASFTDGETVGEYTASEFTLGAPHGDEYAADPAVCQPLVSLAADVTDYDLRTEVSRKVGDPGETLGLTVDVQLRSYGDGDAARVMKDLDKAGEECADGFSEERAVARGTYLEVEPVEAPAFGAGADEAEAYRFTILDPKRKLELHEYLTVVRSGSATLSFRADIPGTQDAEDAGGVPQEVLDAQWEKFRAATGAH</sequence>
<name>A0ABP6K6X2_9ACTN</name>
<evidence type="ECO:0000313" key="3">
    <source>
        <dbReference type="EMBL" id="GAA2967815.1"/>
    </source>
</evidence>
<feature type="chain" id="PRO_5046454225" description="Lipoprotein" evidence="2">
    <location>
        <begin position="29"/>
        <end position="261"/>
    </location>
</feature>